<dbReference type="EMBL" id="BSUN01000001">
    <property type="protein sequence ID" value="GMA35800.1"/>
    <property type="molecule type" value="Genomic_DNA"/>
</dbReference>
<organism evidence="1 2">
    <name type="scientific">Demequina litorisediminis</name>
    <dbReference type="NCBI Taxonomy" id="1849022"/>
    <lineage>
        <taxon>Bacteria</taxon>
        <taxon>Bacillati</taxon>
        <taxon>Actinomycetota</taxon>
        <taxon>Actinomycetes</taxon>
        <taxon>Micrococcales</taxon>
        <taxon>Demequinaceae</taxon>
        <taxon>Demequina</taxon>
    </lineage>
</organism>
<evidence type="ECO:0000313" key="1">
    <source>
        <dbReference type="EMBL" id="GMA35800.1"/>
    </source>
</evidence>
<protein>
    <submittedName>
        <fullName evidence="1">Uncharacterized protein</fullName>
    </submittedName>
</protein>
<comment type="caution">
    <text evidence="1">The sequence shown here is derived from an EMBL/GenBank/DDBJ whole genome shotgun (WGS) entry which is preliminary data.</text>
</comment>
<keyword evidence="2" id="KW-1185">Reference proteome</keyword>
<proteinExistence type="predicted"/>
<reference evidence="2" key="1">
    <citation type="journal article" date="2019" name="Int. J. Syst. Evol. Microbiol.">
        <title>The Global Catalogue of Microorganisms (GCM) 10K type strain sequencing project: providing services to taxonomists for standard genome sequencing and annotation.</title>
        <authorList>
            <consortium name="The Broad Institute Genomics Platform"/>
            <consortium name="The Broad Institute Genome Sequencing Center for Infectious Disease"/>
            <person name="Wu L."/>
            <person name="Ma J."/>
        </authorList>
    </citation>
    <scope>NUCLEOTIDE SEQUENCE [LARGE SCALE GENOMIC DNA]</scope>
    <source>
        <strain evidence="2">NBRC 112299</strain>
    </source>
</reference>
<evidence type="ECO:0000313" key="2">
    <source>
        <dbReference type="Proteomes" id="UP001157125"/>
    </source>
</evidence>
<gene>
    <name evidence="1" type="ORF">GCM10025876_20040</name>
</gene>
<accession>A0ABQ6IDB8</accession>
<dbReference type="Proteomes" id="UP001157125">
    <property type="component" value="Unassembled WGS sequence"/>
</dbReference>
<name>A0ABQ6IDB8_9MICO</name>
<sequence length="53" mass="5433">MISFGAEVPANNTGAYYYEARDAVGVAITQIMGGTDAASALGEAQSTVEFAMN</sequence>